<dbReference type="InterPro" id="IPR011993">
    <property type="entry name" value="PH-like_dom_sf"/>
</dbReference>
<evidence type="ECO:0000313" key="8">
    <source>
        <dbReference type="Ensembl" id="ENSEBUP00000006927.1"/>
    </source>
</evidence>
<name>A0A8C4NHJ9_EPTBU</name>
<dbReference type="GO" id="GO:0008270">
    <property type="term" value="F:zinc ion binding"/>
    <property type="evidence" value="ECO:0007669"/>
    <property type="project" value="UniProtKB-KW"/>
</dbReference>
<dbReference type="CDD" id="cd08832">
    <property type="entry name" value="ArfGap_ADAP"/>
    <property type="match status" value="1"/>
</dbReference>
<dbReference type="PROSITE" id="PS50115">
    <property type="entry name" value="ARFGAP"/>
    <property type="match status" value="1"/>
</dbReference>
<evidence type="ECO:0000256" key="1">
    <source>
        <dbReference type="ARBA" id="ARBA00022468"/>
    </source>
</evidence>
<proteinExistence type="predicted"/>
<dbReference type="Pfam" id="PF01412">
    <property type="entry name" value="ArfGap"/>
    <property type="match status" value="1"/>
</dbReference>
<evidence type="ECO:0000313" key="9">
    <source>
        <dbReference type="Proteomes" id="UP000694388"/>
    </source>
</evidence>
<reference evidence="8" key="2">
    <citation type="submission" date="2025-09" db="UniProtKB">
        <authorList>
            <consortium name="Ensembl"/>
        </authorList>
    </citation>
    <scope>IDENTIFICATION</scope>
</reference>
<keyword evidence="4" id="KW-0862">Zinc</keyword>
<sequence length="329" mass="38380">MGDKEVNKKELLQLLQMPGNGECADCGKPGPEWASYTLGIFICLSCSGIHRNLPAISRVKSLELDFWDKEQVQFMHGHGNQYVSLRFEVRVPPFYYRPTSGDCQVLREQWIRAKYERNEFILQANQEAYSTGYREGNLWKRGRDNGHFQKRKFVLSEKEGTLKYFIKSDVIVDWFNAIRAVRYHYLKVAFPGASDKDITPRLTRNYVKEGYMEKTGPKQKESFRKRWFTLDSGDRRLMYFKDPLDAFAKGEIFLGNVDHGYSIQEGFPAGTASQHFAYGITIITPERKYVLACETDNEQAAWITEFRKVIVRPMSPQEYSVEANFRRRH</sequence>
<dbReference type="GeneTree" id="ENSGT00940000155698"/>
<dbReference type="PRINTS" id="PR00405">
    <property type="entry name" value="REVINTRACTNG"/>
</dbReference>
<evidence type="ECO:0000256" key="3">
    <source>
        <dbReference type="ARBA" id="ARBA00022771"/>
    </source>
</evidence>
<dbReference type="PANTHER" id="PTHR46021">
    <property type="entry name" value="ARF-GAP WITH DUAL PH DOMAIN-CONTAINING PROTEIN 1-LIKE PROTEIN"/>
    <property type="match status" value="1"/>
</dbReference>
<evidence type="ECO:0000256" key="5">
    <source>
        <dbReference type="PROSITE-ProRule" id="PRU00288"/>
    </source>
</evidence>
<dbReference type="GO" id="GO:0005737">
    <property type="term" value="C:cytoplasm"/>
    <property type="evidence" value="ECO:0007669"/>
    <property type="project" value="TreeGrafter"/>
</dbReference>
<dbReference type="Ensembl" id="ENSEBUT00000007392.1">
    <property type="protein sequence ID" value="ENSEBUP00000006927.1"/>
    <property type="gene ID" value="ENSEBUG00000004535.1"/>
</dbReference>
<dbReference type="Proteomes" id="UP000694388">
    <property type="component" value="Unplaced"/>
</dbReference>
<accession>A0A8C4NHJ9</accession>
<organism evidence="8 9">
    <name type="scientific">Eptatretus burgeri</name>
    <name type="common">Inshore hagfish</name>
    <dbReference type="NCBI Taxonomy" id="7764"/>
    <lineage>
        <taxon>Eukaryota</taxon>
        <taxon>Metazoa</taxon>
        <taxon>Chordata</taxon>
        <taxon>Craniata</taxon>
        <taxon>Vertebrata</taxon>
        <taxon>Cyclostomata</taxon>
        <taxon>Myxini</taxon>
        <taxon>Myxiniformes</taxon>
        <taxon>Myxinidae</taxon>
        <taxon>Eptatretinae</taxon>
        <taxon>Eptatretus</taxon>
    </lineage>
</organism>
<keyword evidence="3 5" id="KW-0863">Zinc-finger</keyword>
<dbReference type="InterPro" id="IPR037278">
    <property type="entry name" value="ARFGAP/RecO"/>
</dbReference>
<keyword evidence="2" id="KW-0479">Metal-binding</keyword>
<dbReference type="InterPro" id="IPR001849">
    <property type="entry name" value="PH_domain"/>
</dbReference>
<dbReference type="InterPro" id="IPR038508">
    <property type="entry name" value="ArfGAP_dom_sf"/>
</dbReference>
<keyword evidence="9" id="KW-1185">Reference proteome</keyword>
<dbReference type="GO" id="GO:0005886">
    <property type="term" value="C:plasma membrane"/>
    <property type="evidence" value="ECO:0007669"/>
    <property type="project" value="TreeGrafter"/>
</dbReference>
<dbReference type="InterPro" id="IPR052589">
    <property type="entry name" value="Arf-GAP_dual-PH_domain"/>
</dbReference>
<feature type="domain" description="Arf-GAP" evidence="7">
    <location>
        <begin position="8"/>
        <end position="128"/>
    </location>
</feature>
<keyword evidence="1" id="KW-0343">GTPase activation</keyword>
<dbReference type="GO" id="GO:1902936">
    <property type="term" value="F:phosphatidylinositol bisphosphate binding"/>
    <property type="evidence" value="ECO:0007669"/>
    <property type="project" value="InterPro"/>
</dbReference>
<dbReference type="SUPFAM" id="SSF50729">
    <property type="entry name" value="PH domain-like"/>
    <property type="match status" value="2"/>
</dbReference>
<feature type="domain" description="PH" evidence="6">
    <location>
        <begin position="205"/>
        <end position="311"/>
    </location>
</feature>
<dbReference type="PROSITE" id="PS50003">
    <property type="entry name" value="PH_DOMAIN"/>
    <property type="match status" value="1"/>
</dbReference>
<dbReference type="AlphaFoldDB" id="A0A8C4NHJ9"/>
<evidence type="ECO:0000256" key="4">
    <source>
        <dbReference type="ARBA" id="ARBA00022833"/>
    </source>
</evidence>
<evidence type="ECO:0000259" key="7">
    <source>
        <dbReference type="PROSITE" id="PS50115"/>
    </source>
</evidence>
<dbReference type="SMART" id="SM00105">
    <property type="entry name" value="ArfGap"/>
    <property type="match status" value="1"/>
</dbReference>
<dbReference type="Gene3D" id="2.30.29.30">
    <property type="entry name" value="Pleckstrin-homology domain (PH domain)/Phosphotyrosine-binding domain (PTB)"/>
    <property type="match status" value="2"/>
</dbReference>
<dbReference type="FunFam" id="1.10.220.150:FF:000011">
    <property type="entry name" value="Arf-GAP with dual PH domain-containing protein 1"/>
    <property type="match status" value="1"/>
</dbReference>
<reference evidence="8" key="1">
    <citation type="submission" date="2025-08" db="UniProtKB">
        <authorList>
            <consortium name="Ensembl"/>
        </authorList>
    </citation>
    <scope>IDENTIFICATION</scope>
</reference>
<evidence type="ECO:0000259" key="6">
    <source>
        <dbReference type="PROSITE" id="PS50003"/>
    </source>
</evidence>
<dbReference type="CDD" id="cd01251">
    <property type="entry name" value="PH2_ADAP"/>
    <property type="match status" value="1"/>
</dbReference>
<dbReference type="FunFam" id="2.30.29.30:FF:000099">
    <property type="entry name" value="Arf-GAP with dual PH domain-containing protein 1"/>
    <property type="match status" value="1"/>
</dbReference>
<dbReference type="Gene3D" id="1.10.220.150">
    <property type="entry name" value="Arf GTPase activating protein"/>
    <property type="match status" value="1"/>
</dbReference>
<dbReference type="PANTHER" id="PTHR46021:SF2">
    <property type="entry name" value="ARF-GAP WITH DUAL PH DOMAIN-CONTAINING PROTEIN 1"/>
    <property type="match status" value="1"/>
</dbReference>
<protein>
    <submittedName>
        <fullName evidence="8">Uncharacterized protein</fullName>
    </submittedName>
</protein>
<evidence type="ECO:0000256" key="2">
    <source>
        <dbReference type="ARBA" id="ARBA00022723"/>
    </source>
</evidence>
<dbReference type="SMART" id="SM00233">
    <property type="entry name" value="PH"/>
    <property type="match status" value="1"/>
</dbReference>
<dbReference type="InterPro" id="IPR037851">
    <property type="entry name" value="PH2_ADAP"/>
</dbReference>
<dbReference type="GO" id="GO:0005547">
    <property type="term" value="F:phosphatidylinositol-3,4,5-trisphosphate binding"/>
    <property type="evidence" value="ECO:0007669"/>
    <property type="project" value="TreeGrafter"/>
</dbReference>
<dbReference type="SUPFAM" id="SSF57863">
    <property type="entry name" value="ArfGap/RecO-like zinc finger"/>
    <property type="match status" value="1"/>
</dbReference>
<dbReference type="Pfam" id="PF00169">
    <property type="entry name" value="PH"/>
    <property type="match status" value="1"/>
</dbReference>
<dbReference type="InterPro" id="IPR001164">
    <property type="entry name" value="ArfGAP_dom"/>
</dbReference>
<dbReference type="GO" id="GO:0005096">
    <property type="term" value="F:GTPase activator activity"/>
    <property type="evidence" value="ECO:0007669"/>
    <property type="project" value="UniProtKB-KW"/>
</dbReference>